<dbReference type="HOGENOM" id="CLU_915710_0_0_1"/>
<gene>
    <name evidence="2" type="ORF">RirG_092620</name>
</gene>
<accession>A0A015JK31</accession>
<sequence length="304" mass="35582">MSNQENNNKSNSSDANNSTDKGKAKFISAISNSANELIRETLIPSSGSNVTTLLQQINEQKPQQSSTTSTSTFFLQELNNKISQEGNENRFRNVNYNNEENYNINKDWEQWILNHNVQYMDKIEPCPSAKSHMYPFHHHYPHKTNLINENFEDGNEIIGFLNSNDYTNQVYNEEFNQTTLNGKEDSKFILEEFLENEDIEKYLLKTTYTDDVYGIPKFLKKLIIEAKNELNNNKNDQDENITLKHQRTAIERLKMVRDHLIEKRKLNNSNNNDDDDDNNDIDIDIDNELFKNWLDKAEQDVKDI</sequence>
<evidence type="ECO:0000256" key="1">
    <source>
        <dbReference type="SAM" id="MobiDB-lite"/>
    </source>
</evidence>
<name>A0A015JK31_RHIIW</name>
<protein>
    <submittedName>
        <fullName evidence="2">Uncharacterized protein</fullName>
    </submittedName>
</protein>
<dbReference type="Proteomes" id="UP000022910">
    <property type="component" value="Unassembled WGS sequence"/>
</dbReference>
<evidence type="ECO:0000313" key="3">
    <source>
        <dbReference type="Proteomes" id="UP000022910"/>
    </source>
</evidence>
<keyword evidence="3" id="KW-1185">Reference proteome</keyword>
<comment type="caution">
    <text evidence="2">The sequence shown here is derived from an EMBL/GenBank/DDBJ whole genome shotgun (WGS) entry which is preliminary data.</text>
</comment>
<dbReference type="EMBL" id="JEMT01016775">
    <property type="protein sequence ID" value="EXX69852.1"/>
    <property type="molecule type" value="Genomic_DNA"/>
</dbReference>
<feature type="compositionally biased region" description="Low complexity" evidence="1">
    <location>
        <begin position="1"/>
        <end position="18"/>
    </location>
</feature>
<feature type="region of interest" description="Disordered" evidence="1">
    <location>
        <begin position="1"/>
        <end position="20"/>
    </location>
</feature>
<organism evidence="2 3">
    <name type="scientific">Rhizophagus irregularis (strain DAOM 197198w)</name>
    <name type="common">Glomus intraradices</name>
    <dbReference type="NCBI Taxonomy" id="1432141"/>
    <lineage>
        <taxon>Eukaryota</taxon>
        <taxon>Fungi</taxon>
        <taxon>Fungi incertae sedis</taxon>
        <taxon>Mucoromycota</taxon>
        <taxon>Glomeromycotina</taxon>
        <taxon>Glomeromycetes</taxon>
        <taxon>Glomerales</taxon>
        <taxon>Glomeraceae</taxon>
        <taxon>Rhizophagus</taxon>
    </lineage>
</organism>
<reference evidence="2 3" key="1">
    <citation type="submission" date="2014-02" db="EMBL/GenBank/DDBJ databases">
        <title>Single nucleus genome sequencing reveals high similarity among nuclei of an endomycorrhizal fungus.</title>
        <authorList>
            <person name="Lin K."/>
            <person name="Geurts R."/>
            <person name="Zhang Z."/>
            <person name="Limpens E."/>
            <person name="Saunders D.G."/>
            <person name="Mu D."/>
            <person name="Pang E."/>
            <person name="Cao H."/>
            <person name="Cha H."/>
            <person name="Lin T."/>
            <person name="Zhou Q."/>
            <person name="Shang Y."/>
            <person name="Li Y."/>
            <person name="Ivanov S."/>
            <person name="Sharma T."/>
            <person name="Velzen R.V."/>
            <person name="Ruijter N.D."/>
            <person name="Aanen D.K."/>
            <person name="Win J."/>
            <person name="Kamoun S."/>
            <person name="Bisseling T."/>
            <person name="Huang S."/>
        </authorList>
    </citation>
    <scope>NUCLEOTIDE SEQUENCE [LARGE SCALE GENOMIC DNA]</scope>
    <source>
        <strain evidence="3">DAOM197198w</strain>
    </source>
</reference>
<evidence type="ECO:0000313" key="2">
    <source>
        <dbReference type="EMBL" id="EXX69852.1"/>
    </source>
</evidence>
<dbReference type="OrthoDB" id="2351799at2759"/>
<proteinExistence type="predicted"/>
<dbReference type="AlphaFoldDB" id="A0A015JK31"/>